<dbReference type="Gene3D" id="1.10.10.10">
    <property type="entry name" value="Winged helix-like DNA-binding domain superfamily/Winged helix DNA-binding domain"/>
    <property type="match status" value="1"/>
</dbReference>
<feature type="domain" description="HTH luxR-type" evidence="3">
    <location>
        <begin position="843"/>
        <end position="907"/>
    </location>
</feature>
<evidence type="ECO:0000256" key="2">
    <source>
        <dbReference type="ARBA" id="ARBA00022840"/>
    </source>
</evidence>
<dbReference type="GO" id="GO:0005737">
    <property type="term" value="C:cytoplasm"/>
    <property type="evidence" value="ECO:0007669"/>
    <property type="project" value="TreeGrafter"/>
</dbReference>
<reference evidence="4 5" key="1">
    <citation type="submission" date="2019-10" db="EMBL/GenBank/DDBJ databases">
        <title>Whole genome shotgun sequence of Acrocarpospora pleiomorpha NBRC 16267.</title>
        <authorList>
            <person name="Ichikawa N."/>
            <person name="Kimura A."/>
            <person name="Kitahashi Y."/>
            <person name="Komaki H."/>
            <person name="Oguchi A."/>
        </authorList>
    </citation>
    <scope>NUCLEOTIDE SEQUENCE [LARGE SCALE GENOMIC DNA]</scope>
    <source>
        <strain evidence="4 5">NBRC 16267</strain>
    </source>
</reference>
<dbReference type="InterPro" id="IPR036388">
    <property type="entry name" value="WH-like_DNA-bd_sf"/>
</dbReference>
<dbReference type="Pfam" id="PF13191">
    <property type="entry name" value="AAA_16"/>
    <property type="match status" value="1"/>
</dbReference>
<sequence length="907" mass="96034">MMGLFGRDDERRRLDRLLGNARNGHGGSLLITGEPGIGKTALLEAATTGAAGVTMFRLDGFESEMELPFAAIQRLTIPLSDHFPALSERQREAIRVASGIAEGPPPDRFLVGLGVLGLFAAAAATTPVVCAVDDAHLLDQESLDVMAFVARRIAVEPVALLFAARDEKDITTRLAGVPELLVEGLNQESATALLRRSPATPIDPATAAAIARATGGNPLALIDLAEELSARDRTGLGFGADPIPVGRRLEAHYARRLGQTDAQVRRWVLLAAADTTDNVDLITSAAGELGLDDDIFDRAEAAGLVELDDTIRFRHPLVRSAVYNAASAADRRTAHRALAKAAGDLGMVELEAWHAAKAAVGTDAQVADRLEHTADLAARRGGFASRASILTRAAELTPPGPVKDSRLVGAAEAALAVGAVQVAGELLGRIDEATADPVERGRVIVVRHALGLFSGDPEVLLPSAAELVRAADAFHGHDLERERRTLLKAYEACSITDRLMTGITQRELGRRIEAGAVGGGPDAEILAGIAALILRPYAEAVPRVRAAFDAIMALPDHEMMQMGSAIAALGAFLWDDAARRAGLTRAAAAAREVGALQALDTALWVTSLAELMGGAVRLAEEAMAQVREVRLAMGYDAENVINAALMAWTGSPRHVVLAIADGADAVGFGGVGATAVAAVGLRDVAEGAYRDAYDRLKPLIQDPFLQVTPLEYAEFVEAAVRSGHTAEARPIVDRLVAMAEVNGSSWCRGVAVRSKALVSDDTEAEGCYLAAIEALGRTCAETDLARAHLLYGEWLRRMRRRREAGEQLQLAARQFEQSGAHVFVPRTRAELEAAGLKAAAVPADPGPPGLTPQELTISRLAARGRTNAEIAANLFISVNTVDYHLRKVFQKLGVSSRRQLSEKLAPA</sequence>
<comment type="caution">
    <text evidence="4">The sequence shown here is derived from an EMBL/GenBank/DDBJ whole genome shotgun (WGS) entry which is preliminary data.</text>
</comment>
<dbReference type="SUPFAM" id="SSF52540">
    <property type="entry name" value="P-loop containing nucleoside triphosphate hydrolases"/>
    <property type="match status" value="1"/>
</dbReference>
<dbReference type="EMBL" id="BLAF01000013">
    <property type="protein sequence ID" value="GES19742.1"/>
    <property type="molecule type" value="Genomic_DNA"/>
</dbReference>
<evidence type="ECO:0000313" key="4">
    <source>
        <dbReference type="EMBL" id="GES19742.1"/>
    </source>
</evidence>
<accession>A0A5M3XG57</accession>
<dbReference type="AlphaFoldDB" id="A0A5M3XG57"/>
<dbReference type="SMART" id="SM00421">
    <property type="entry name" value="HTH_LUXR"/>
    <property type="match status" value="1"/>
</dbReference>
<gene>
    <name evidence="4" type="ORF">Aple_026380</name>
</gene>
<dbReference type="GO" id="GO:0003677">
    <property type="term" value="F:DNA binding"/>
    <property type="evidence" value="ECO:0007669"/>
    <property type="project" value="InterPro"/>
</dbReference>
<evidence type="ECO:0000256" key="1">
    <source>
        <dbReference type="ARBA" id="ARBA00022741"/>
    </source>
</evidence>
<evidence type="ECO:0000259" key="3">
    <source>
        <dbReference type="PROSITE" id="PS50043"/>
    </source>
</evidence>
<dbReference type="PANTHER" id="PTHR16305">
    <property type="entry name" value="TESTICULAR SOLUBLE ADENYLYL CYCLASE"/>
    <property type="match status" value="1"/>
</dbReference>
<protein>
    <submittedName>
        <fullName evidence="4">Transcriptional regulator</fullName>
    </submittedName>
</protein>
<proteinExistence type="predicted"/>
<name>A0A5M3XG57_9ACTN</name>
<keyword evidence="5" id="KW-1185">Reference proteome</keyword>
<dbReference type="InterPro" id="IPR041664">
    <property type="entry name" value="AAA_16"/>
</dbReference>
<organism evidence="4 5">
    <name type="scientific">Acrocarpospora pleiomorpha</name>
    <dbReference type="NCBI Taxonomy" id="90975"/>
    <lineage>
        <taxon>Bacteria</taxon>
        <taxon>Bacillati</taxon>
        <taxon>Actinomycetota</taxon>
        <taxon>Actinomycetes</taxon>
        <taxon>Streptosporangiales</taxon>
        <taxon>Streptosporangiaceae</taxon>
        <taxon>Acrocarpospora</taxon>
    </lineage>
</organism>
<dbReference type="GO" id="GO:0006355">
    <property type="term" value="P:regulation of DNA-templated transcription"/>
    <property type="evidence" value="ECO:0007669"/>
    <property type="project" value="InterPro"/>
</dbReference>
<dbReference type="PANTHER" id="PTHR16305:SF35">
    <property type="entry name" value="TRANSCRIPTIONAL ACTIVATOR DOMAIN"/>
    <property type="match status" value="1"/>
</dbReference>
<dbReference type="InterPro" id="IPR027417">
    <property type="entry name" value="P-loop_NTPase"/>
</dbReference>
<dbReference type="PRINTS" id="PR00038">
    <property type="entry name" value="HTHLUXR"/>
</dbReference>
<dbReference type="InterPro" id="IPR000792">
    <property type="entry name" value="Tscrpt_reg_LuxR_C"/>
</dbReference>
<dbReference type="InterPro" id="IPR016032">
    <property type="entry name" value="Sig_transdc_resp-reg_C-effctor"/>
</dbReference>
<dbReference type="SUPFAM" id="SSF46894">
    <property type="entry name" value="C-terminal effector domain of the bipartite response regulators"/>
    <property type="match status" value="1"/>
</dbReference>
<keyword evidence="1" id="KW-0547">Nucleotide-binding</keyword>
<dbReference type="PROSITE" id="PS50043">
    <property type="entry name" value="HTH_LUXR_2"/>
    <property type="match status" value="1"/>
</dbReference>
<dbReference type="Gene3D" id="3.40.50.300">
    <property type="entry name" value="P-loop containing nucleotide triphosphate hydrolases"/>
    <property type="match status" value="1"/>
</dbReference>
<dbReference type="GO" id="GO:0005524">
    <property type="term" value="F:ATP binding"/>
    <property type="evidence" value="ECO:0007669"/>
    <property type="project" value="UniProtKB-KW"/>
</dbReference>
<dbReference type="Proteomes" id="UP000377595">
    <property type="component" value="Unassembled WGS sequence"/>
</dbReference>
<dbReference type="Pfam" id="PF00196">
    <property type="entry name" value="GerE"/>
    <property type="match status" value="1"/>
</dbReference>
<keyword evidence="2" id="KW-0067">ATP-binding</keyword>
<evidence type="ECO:0000313" key="5">
    <source>
        <dbReference type="Proteomes" id="UP000377595"/>
    </source>
</evidence>
<dbReference type="GO" id="GO:0004016">
    <property type="term" value="F:adenylate cyclase activity"/>
    <property type="evidence" value="ECO:0007669"/>
    <property type="project" value="TreeGrafter"/>
</dbReference>
<dbReference type="CDD" id="cd06170">
    <property type="entry name" value="LuxR_C_like"/>
    <property type="match status" value="1"/>
</dbReference>